<evidence type="ECO:0000256" key="1">
    <source>
        <dbReference type="SAM" id="Coils"/>
    </source>
</evidence>
<keyword evidence="4" id="KW-1185">Reference proteome</keyword>
<dbReference type="GO" id="GO:0006351">
    <property type="term" value="P:DNA-templated transcription"/>
    <property type="evidence" value="ECO:0007669"/>
    <property type="project" value="InterPro"/>
</dbReference>
<dbReference type="FunFam" id="2.40.50.140:FF:000191">
    <property type="entry name" value="DNA-directed RNA polymerases I, II, and III subunit RPABC3"/>
    <property type="match status" value="1"/>
</dbReference>
<dbReference type="GO" id="GO:0003899">
    <property type="term" value="F:DNA-directed RNA polymerase activity"/>
    <property type="evidence" value="ECO:0007669"/>
    <property type="project" value="InterPro"/>
</dbReference>
<keyword evidence="1" id="KW-0175">Coiled coil</keyword>
<dbReference type="SMART" id="SM00658">
    <property type="entry name" value="RPOL8c"/>
    <property type="match status" value="1"/>
</dbReference>
<dbReference type="InterPro" id="IPR012340">
    <property type="entry name" value="NA-bd_OB-fold"/>
</dbReference>
<dbReference type="InterPro" id="IPR005570">
    <property type="entry name" value="RPABC3"/>
</dbReference>
<protein>
    <submittedName>
        <fullName evidence="3">Uncharacterized protein</fullName>
    </submittedName>
</protein>
<dbReference type="Proteomes" id="UP000603453">
    <property type="component" value="Unassembled WGS sequence"/>
</dbReference>
<dbReference type="EMBL" id="JAEPRD010000132">
    <property type="protein sequence ID" value="KAG2197221.1"/>
    <property type="molecule type" value="Genomic_DNA"/>
</dbReference>
<dbReference type="PANTHER" id="PTHR10476">
    <property type="entry name" value="CHARGED MULTIVESICULAR BODY PROTEIN"/>
    <property type="match status" value="1"/>
</dbReference>
<feature type="coiled-coil region" evidence="1">
    <location>
        <begin position="174"/>
        <end position="212"/>
    </location>
</feature>
<sequence>MSTDSILFQDIFDIKDLDPQGKRFDRVSRLVGRSENYEMDLTLDFNSEIYPLKVGEKFSLVLASSLSLEANANAGGVEKKESWRERAPGERDLSDEYEYVMFGKVYRYEDSNKGASAGQQVSVYVSYGGLLMCLEGDYRHLQNLTVGENIYLLIRNLALQELLFGKKKTPAEQLRQHQRSITKAQRELDRERERLERQEKKLIMDIKKSAKDNQMSACKTMAKDLVRTRRNAQKFYQMKTQLQAVGLRMQTLSSSHQMAQAMKGASKAMSSMNKQMNLTQIQKIMMEFEKENEVMNMKDEMMSDAIDDAMEESDEEEETDEIISKVLDEIGISFEQELDHVPTGIQAPVQDIVQGNDTALQDRLDDLRRE</sequence>
<dbReference type="OrthoDB" id="20018at2759"/>
<evidence type="ECO:0000313" key="3">
    <source>
        <dbReference type="EMBL" id="KAG2197221.1"/>
    </source>
</evidence>
<proteinExistence type="predicted"/>
<dbReference type="SUPFAM" id="SSF50249">
    <property type="entry name" value="Nucleic acid-binding proteins"/>
    <property type="match status" value="1"/>
</dbReference>
<feature type="compositionally biased region" description="Basic and acidic residues" evidence="2">
    <location>
        <begin position="360"/>
        <end position="370"/>
    </location>
</feature>
<evidence type="ECO:0000256" key="2">
    <source>
        <dbReference type="SAM" id="MobiDB-lite"/>
    </source>
</evidence>
<dbReference type="Pfam" id="PF03357">
    <property type="entry name" value="Snf7"/>
    <property type="match status" value="1"/>
</dbReference>
<dbReference type="AlphaFoldDB" id="A0A8H7QT95"/>
<gene>
    <name evidence="3" type="ORF">INT47_003596</name>
</gene>
<feature type="region of interest" description="Disordered" evidence="2">
    <location>
        <begin position="346"/>
        <end position="370"/>
    </location>
</feature>
<accession>A0A8H7QT95</accession>
<organism evidence="3 4">
    <name type="scientific">Mucor saturninus</name>
    <dbReference type="NCBI Taxonomy" id="64648"/>
    <lineage>
        <taxon>Eukaryota</taxon>
        <taxon>Fungi</taxon>
        <taxon>Fungi incertae sedis</taxon>
        <taxon>Mucoromycota</taxon>
        <taxon>Mucoromycotina</taxon>
        <taxon>Mucoromycetes</taxon>
        <taxon>Mucorales</taxon>
        <taxon>Mucorineae</taxon>
        <taxon>Mucoraceae</taxon>
        <taxon>Mucor</taxon>
    </lineage>
</organism>
<name>A0A8H7QT95_9FUNG</name>
<dbReference type="InterPro" id="IPR005024">
    <property type="entry name" value="Snf7_fam"/>
</dbReference>
<reference evidence="3" key="1">
    <citation type="submission" date="2020-12" db="EMBL/GenBank/DDBJ databases">
        <title>Metabolic potential, ecology and presence of endohyphal bacteria is reflected in genomic diversity of Mucoromycotina.</title>
        <authorList>
            <person name="Muszewska A."/>
            <person name="Okrasinska A."/>
            <person name="Steczkiewicz K."/>
            <person name="Drgas O."/>
            <person name="Orlowska M."/>
            <person name="Perlinska-Lenart U."/>
            <person name="Aleksandrzak-Piekarczyk T."/>
            <person name="Szatraj K."/>
            <person name="Zielenkiewicz U."/>
            <person name="Pilsyk S."/>
            <person name="Malc E."/>
            <person name="Mieczkowski P."/>
            <person name="Kruszewska J.S."/>
            <person name="Biernat P."/>
            <person name="Pawlowska J."/>
        </authorList>
    </citation>
    <scope>NUCLEOTIDE SEQUENCE</scope>
    <source>
        <strain evidence="3">WA0000017839</strain>
    </source>
</reference>
<dbReference type="Pfam" id="PF03870">
    <property type="entry name" value="RNA_pol_Rpb8"/>
    <property type="match status" value="1"/>
</dbReference>
<dbReference type="Gene3D" id="6.10.140.1230">
    <property type="match status" value="1"/>
</dbReference>
<dbReference type="GO" id="GO:0007034">
    <property type="term" value="P:vacuolar transport"/>
    <property type="evidence" value="ECO:0007669"/>
    <property type="project" value="InterPro"/>
</dbReference>
<comment type="caution">
    <text evidence="3">The sequence shown here is derived from an EMBL/GenBank/DDBJ whole genome shotgun (WGS) entry which is preliminary data.</text>
</comment>
<evidence type="ECO:0000313" key="4">
    <source>
        <dbReference type="Proteomes" id="UP000603453"/>
    </source>
</evidence>
<dbReference type="Gene3D" id="2.40.50.140">
    <property type="entry name" value="Nucleic acid-binding proteins"/>
    <property type="match status" value="1"/>
</dbReference>